<dbReference type="Pfam" id="PF00319">
    <property type="entry name" value="SRF-TF"/>
    <property type="match status" value="1"/>
</dbReference>
<dbReference type="GO" id="GO:0003700">
    <property type="term" value="F:DNA-binding transcription factor activity"/>
    <property type="evidence" value="ECO:0007669"/>
    <property type="project" value="InterPro"/>
</dbReference>
<evidence type="ECO:0000313" key="8">
    <source>
        <dbReference type="EMBL" id="KAF9609766.1"/>
    </source>
</evidence>
<dbReference type="InterPro" id="IPR033896">
    <property type="entry name" value="MEF2-like_N"/>
</dbReference>
<protein>
    <recommendedName>
        <fullName evidence="10">MADS-box domain-containing protein</fullName>
    </recommendedName>
</protein>
<evidence type="ECO:0000256" key="5">
    <source>
        <dbReference type="ARBA" id="ARBA00023242"/>
    </source>
</evidence>
<feature type="domain" description="MADS-box" evidence="6">
    <location>
        <begin position="1"/>
        <end position="61"/>
    </location>
</feature>
<evidence type="ECO:0000256" key="4">
    <source>
        <dbReference type="ARBA" id="ARBA00023163"/>
    </source>
</evidence>
<keyword evidence="3" id="KW-0238">DNA-binding</keyword>
<dbReference type="GO" id="GO:0045944">
    <property type="term" value="P:positive regulation of transcription by RNA polymerase II"/>
    <property type="evidence" value="ECO:0007669"/>
    <property type="project" value="InterPro"/>
</dbReference>
<keyword evidence="5" id="KW-0539">Nucleus</keyword>
<dbReference type="SMART" id="SM00432">
    <property type="entry name" value="MADS"/>
    <property type="match status" value="1"/>
</dbReference>
<dbReference type="InterPro" id="IPR002487">
    <property type="entry name" value="TF_Kbox"/>
</dbReference>
<dbReference type="AlphaFoldDB" id="A0A835I1W3"/>
<comment type="subcellular location">
    <subcellularLocation>
        <location evidence="1">Nucleus</location>
    </subcellularLocation>
</comment>
<organism evidence="8 9">
    <name type="scientific">Coptis chinensis</name>
    <dbReference type="NCBI Taxonomy" id="261450"/>
    <lineage>
        <taxon>Eukaryota</taxon>
        <taxon>Viridiplantae</taxon>
        <taxon>Streptophyta</taxon>
        <taxon>Embryophyta</taxon>
        <taxon>Tracheophyta</taxon>
        <taxon>Spermatophyta</taxon>
        <taxon>Magnoliopsida</taxon>
        <taxon>Ranunculales</taxon>
        <taxon>Ranunculaceae</taxon>
        <taxon>Coptidoideae</taxon>
        <taxon>Coptis</taxon>
    </lineage>
</organism>
<gene>
    <name evidence="8" type="ORF">IFM89_018214</name>
</gene>
<keyword evidence="4" id="KW-0804">Transcription</keyword>
<dbReference type="Proteomes" id="UP000631114">
    <property type="component" value="Unassembled WGS sequence"/>
</dbReference>
<evidence type="ECO:0000259" key="6">
    <source>
        <dbReference type="PROSITE" id="PS50066"/>
    </source>
</evidence>
<dbReference type="InterPro" id="IPR036879">
    <property type="entry name" value="TF_MADSbox_sf"/>
</dbReference>
<dbReference type="InterPro" id="IPR050142">
    <property type="entry name" value="MADS-box/MEF2_TF"/>
</dbReference>
<dbReference type="InterPro" id="IPR002100">
    <property type="entry name" value="TF_MADSbox"/>
</dbReference>
<dbReference type="EMBL" id="JADFTS010000004">
    <property type="protein sequence ID" value="KAF9609766.1"/>
    <property type="molecule type" value="Genomic_DNA"/>
</dbReference>
<dbReference type="GO" id="GO:0000977">
    <property type="term" value="F:RNA polymerase II transcription regulatory region sequence-specific DNA binding"/>
    <property type="evidence" value="ECO:0007669"/>
    <property type="project" value="InterPro"/>
</dbReference>
<comment type="caution">
    <text evidence="8">The sequence shown here is derived from an EMBL/GenBank/DDBJ whole genome shotgun (WGS) entry which is preliminary data.</text>
</comment>
<dbReference type="CDD" id="cd00265">
    <property type="entry name" value="MADS_MEF2_like"/>
    <property type="match status" value="1"/>
</dbReference>
<dbReference type="PROSITE" id="PS50066">
    <property type="entry name" value="MADS_BOX_2"/>
    <property type="match status" value="1"/>
</dbReference>
<dbReference type="GO" id="GO:0005634">
    <property type="term" value="C:nucleus"/>
    <property type="evidence" value="ECO:0007669"/>
    <property type="project" value="UniProtKB-SubCell"/>
</dbReference>
<name>A0A835I1W3_9MAGN</name>
<dbReference type="SUPFAM" id="SSF55455">
    <property type="entry name" value="SRF-like"/>
    <property type="match status" value="1"/>
</dbReference>
<dbReference type="Pfam" id="PF01486">
    <property type="entry name" value="K-box"/>
    <property type="match status" value="1"/>
</dbReference>
<evidence type="ECO:0000313" key="9">
    <source>
        <dbReference type="Proteomes" id="UP000631114"/>
    </source>
</evidence>
<evidence type="ECO:0000259" key="7">
    <source>
        <dbReference type="PROSITE" id="PS51297"/>
    </source>
</evidence>
<evidence type="ECO:0000256" key="3">
    <source>
        <dbReference type="ARBA" id="ARBA00023125"/>
    </source>
</evidence>
<sequence>MGRGKIEIKRIENPTNRQVTFSKRKNGILKKAREIAVLCDAEISLVVFSNTNKMTEFCSPTGQLGSILNKYQKTSGRMRLWDPKHEYLYNEVDRIKKENDSMQIELRHLKGEDLTSLTPKELIPIEAALLNGIDKVKAKQASYNVSPSESFLFIYSFERDMHIWLLLIYS</sequence>
<dbReference type="Gene3D" id="3.40.1810.10">
    <property type="entry name" value="Transcription factor, MADS-box"/>
    <property type="match status" value="1"/>
</dbReference>
<evidence type="ECO:0000256" key="2">
    <source>
        <dbReference type="ARBA" id="ARBA00023015"/>
    </source>
</evidence>
<dbReference type="PROSITE" id="PS51297">
    <property type="entry name" value="K_BOX"/>
    <property type="match status" value="1"/>
</dbReference>
<dbReference type="PROSITE" id="PS00350">
    <property type="entry name" value="MADS_BOX_1"/>
    <property type="match status" value="1"/>
</dbReference>
<evidence type="ECO:0000256" key="1">
    <source>
        <dbReference type="ARBA" id="ARBA00004123"/>
    </source>
</evidence>
<evidence type="ECO:0008006" key="10">
    <source>
        <dbReference type="Google" id="ProtNLM"/>
    </source>
</evidence>
<dbReference type="PANTHER" id="PTHR48019">
    <property type="entry name" value="SERUM RESPONSE FACTOR HOMOLOG"/>
    <property type="match status" value="1"/>
</dbReference>
<reference evidence="8 9" key="1">
    <citation type="submission" date="2020-10" db="EMBL/GenBank/DDBJ databases">
        <title>The Coptis chinensis genome and diversification of protoberbering-type alkaloids.</title>
        <authorList>
            <person name="Wang B."/>
            <person name="Shu S."/>
            <person name="Song C."/>
            <person name="Liu Y."/>
        </authorList>
    </citation>
    <scope>NUCLEOTIDE SEQUENCE [LARGE SCALE GENOMIC DNA]</scope>
    <source>
        <strain evidence="8">HL-2020</strain>
        <tissue evidence="8">Leaf</tissue>
    </source>
</reference>
<dbReference type="GO" id="GO:0046983">
    <property type="term" value="F:protein dimerization activity"/>
    <property type="evidence" value="ECO:0007669"/>
    <property type="project" value="InterPro"/>
</dbReference>
<dbReference type="PRINTS" id="PR00404">
    <property type="entry name" value="MADSDOMAIN"/>
</dbReference>
<proteinExistence type="predicted"/>
<accession>A0A835I1W3</accession>
<dbReference type="OrthoDB" id="1898716at2759"/>
<keyword evidence="2" id="KW-0805">Transcription regulation</keyword>
<feature type="domain" description="K-box" evidence="7">
    <location>
        <begin position="85"/>
        <end position="170"/>
    </location>
</feature>
<keyword evidence="9" id="KW-1185">Reference proteome</keyword>